<dbReference type="Proteomes" id="UP000184442">
    <property type="component" value="Unassembled WGS sequence"/>
</dbReference>
<dbReference type="SUPFAM" id="SSF50475">
    <property type="entry name" value="FMN-binding split barrel"/>
    <property type="match status" value="1"/>
</dbReference>
<dbReference type="GO" id="GO:0016646">
    <property type="term" value="F:oxidoreductase activity, acting on the CH-NH group of donors, NAD or NADP as acceptor"/>
    <property type="evidence" value="ECO:0007669"/>
    <property type="project" value="UniProtKB-ARBA"/>
</dbReference>
<keyword evidence="2" id="KW-0285">Flavoprotein</keyword>
<evidence type="ECO:0000313" key="7">
    <source>
        <dbReference type="Proteomes" id="UP000184442"/>
    </source>
</evidence>
<dbReference type="GO" id="GO:0010181">
    <property type="term" value="F:FMN binding"/>
    <property type="evidence" value="ECO:0007669"/>
    <property type="project" value="InterPro"/>
</dbReference>
<evidence type="ECO:0000313" key="6">
    <source>
        <dbReference type="EMBL" id="SHI43863.1"/>
    </source>
</evidence>
<dbReference type="Gene3D" id="2.30.110.10">
    <property type="entry name" value="Electron Transport, Fmn-binding Protein, Chain A"/>
    <property type="match status" value="1"/>
</dbReference>
<sequence length="217" mass="24946">MKYEFENKKPEAFVASWEGQYEVFNWVEFLTGIPMPMFVITTYKENGLPNACLHSWSCFSGDGGGHFCIMSGIPLKYGHTIENILRDKEFCINFPNKDIWESCHKTIENNIYEIDEITESGLTVEKAISINAPRIKECFLNLECTLEWIKPLYEGSQYGVICGRINHIAMDEEYFDENRKGRYGESGYIMNIHSPMNPITGETLESGLGFVRYDSVK</sequence>
<dbReference type="STRING" id="1122184.SAMN02745176_00278"/>
<dbReference type="InterPro" id="IPR002563">
    <property type="entry name" value="Flavin_Rdtase-like_dom"/>
</dbReference>
<evidence type="ECO:0000256" key="3">
    <source>
        <dbReference type="ARBA" id="ARBA00022643"/>
    </source>
</evidence>
<feature type="domain" description="Flavin reductase like" evidence="5">
    <location>
        <begin position="32"/>
        <end position="176"/>
    </location>
</feature>
<dbReference type="AlphaFoldDB" id="A0A1M6B5X0"/>
<evidence type="ECO:0000259" key="5">
    <source>
        <dbReference type="Pfam" id="PF01613"/>
    </source>
</evidence>
<accession>A0A1M6B5X0</accession>
<dbReference type="RefSeq" id="WP_073023704.1">
    <property type="nucleotide sequence ID" value="NZ_FQZS01000003.1"/>
</dbReference>
<dbReference type="Pfam" id="PF01613">
    <property type="entry name" value="Flavin_Reduct"/>
    <property type="match status" value="1"/>
</dbReference>
<gene>
    <name evidence="6" type="ORF">SAMN02745176_00278</name>
</gene>
<dbReference type="OrthoDB" id="9792436at2"/>
<protein>
    <submittedName>
        <fullName evidence="6">NADH-FMN oxidoreductase RutF, flavin reductase (DIM6/NTAB) family</fullName>
    </submittedName>
</protein>
<evidence type="ECO:0000256" key="1">
    <source>
        <dbReference type="ARBA" id="ARBA00001917"/>
    </source>
</evidence>
<proteinExistence type="inferred from homology"/>
<comment type="cofactor">
    <cofactor evidence="1">
        <name>FMN</name>
        <dbReference type="ChEBI" id="CHEBI:58210"/>
    </cofactor>
</comment>
<organism evidence="6 7">
    <name type="scientific">Lutispora thermophila DSM 19022</name>
    <dbReference type="NCBI Taxonomy" id="1122184"/>
    <lineage>
        <taxon>Bacteria</taxon>
        <taxon>Bacillati</taxon>
        <taxon>Bacillota</taxon>
        <taxon>Clostridia</taxon>
        <taxon>Lutisporales</taxon>
        <taxon>Lutisporaceae</taxon>
        <taxon>Lutispora</taxon>
    </lineage>
</organism>
<reference evidence="6 7" key="1">
    <citation type="submission" date="2016-11" db="EMBL/GenBank/DDBJ databases">
        <authorList>
            <person name="Jaros S."/>
            <person name="Januszkiewicz K."/>
            <person name="Wedrychowicz H."/>
        </authorList>
    </citation>
    <scope>NUCLEOTIDE SEQUENCE [LARGE SCALE GENOMIC DNA]</scope>
    <source>
        <strain evidence="6 7">DSM 19022</strain>
    </source>
</reference>
<dbReference type="PANTHER" id="PTHR33798:SF5">
    <property type="entry name" value="FLAVIN REDUCTASE LIKE DOMAIN-CONTAINING PROTEIN"/>
    <property type="match status" value="1"/>
</dbReference>
<evidence type="ECO:0000256" key="4">
    <source>
        <dbReference type="ARBA" id="ARBA00038054"/>
    </source>
</evidence>
<comment type="similarity">
    <text evidence="4">Belongs to the flavoredoxin family.</text>
</comment>
<dbReference type="EMBL" id="FQZS01000003">
    <property type="protein sequence ID" value="SHI43863.1"/>
    <property type="molecule type" value="Genomic_DNA"/>
</dbReference>
<name>A0A1M6B5X0_9FIRM</name>
<keyword evidence="7" id="KW-1185">Reference proteome</keyword>
<evidence type="ECO:0000256" key="2">
    <source>
        <dbReference type="ARBA" id="ARBA00022630"/>
    </source>
</evidence>
<dbReference type="InterPro" id="IPR012349">
    <property type="entry name" value="Split_barrel_FMN-bd"/>
</dbReference>
<dbReference type="PANTHER" id="PTHR33798">
    <property type="entry name" value="FLAVOPROTEIN OXYGENASE"/>
    <property type="match status" value="1"/>
</dbReference>
<keyword evidence="3" id="KW-0288">FMN</keyword>